<protein>
    <submittedName>
        <fullName evidence="1">Uncharacterized protein</fullName>
    </submittedName>
</protein>
<dbReference type="EMBL" id="JAODUP010000211">
    <property type="protein sequence ID" value="KAK2156515.1"/>
    <property type="molecule type" value="Genomic_DNA"/>
</dbReference>
<comment type="caution">
    <text evidence="1">The sequence shown here is derived from an EMBL/GenBank/DDBJ whole genome shotgun (WGS) entry which is preliminary data.</text>
</comment>
<sequence length="109" mass="12853">MIPGRNEIKNKVMEENKKYYFNKPVGLSGLYLLQHFRDTIAVLHRSCKFLYNLISYSADWLAVYHHSKGQIWVGYPWSTQCEHSVAKTFTIVLYICYKECNINIKTTKL</sequence>
<name>A0AAD9JQ17_9ANNE</name>
<organism evidence="1 2">
    <name type="scientific">Paralvinella palmiformis</name>
    <dbReference type="NCBI Taxonomy" id="53620"/>
    <lineage>
        <taxon>Eukaryota</taxon>
        <taxon>Metazoa</taxon>
        <taxon>Spiralia</taxon>
        <taxon>Lophotrochozoa</taxon>
        <taxon>Annelida</taxon>
        <taxon>Polychaeta</taxon>
        <taxon>Sedentaria</taxon>
        <taxon>Canalipalpata</taxon>
        <taxon>Terebellida</taxon>
        <taxon>Terebelliformia</taxon>
        <taxon>Alvinellidae</taxon>
        <taxon>Paralvinella</taxon>
    </lineage>
</organism>
<keyword evidence="2" id="KW-1185">Reference proteome</keyword>
<proteinExistence type="predicted"/>
<evidence type="ECO:0000313" key="2">
    <source>
        <dbReference type="Proteomes" id="UP001208570"/>
    </source>
</evidence>
<dbReference type="Proteomes" id="UP001208570">
    <property type="component" value="Unassembled WGS sequence"/>
</dbReference>
<dbReference type="AlphaFoldDB" id="A0AAD9JQ17"/>
<evidence type="ECO:0000313" key="1">
    <source>
        <dbReference type="EMBL" id="KAK2156515.1"/>
    </source>
</evidence>
<reference evidence="1" key="1">
    <citation type="journal article" date="2023" name="Mol. Biol. Evol.">
        <title>Third-Generation Sequencing Reveals the Adaptive Role of the Epigenome in Three Deep-Sea Polychaetes.</title>
        <authorList>
            <person name="Perez M."/>
            <person name="Aroh O."/>
            <person name="Sun Y."/>
            <person name="Lan Y."/>
            <person name="Juniper S.K."/>
            <person name="Young C.R."/>
            <person name="Angers B."/>
            <person name="Qian P.Y."/>
        </authorList>
    </citation>
    <scope>NUCLEOTIDE SEQUENCE</scope>
    <source>
        <strain evidence="1">P08H-3</strain>
    </source>
</reference>
<accession>A0AAD9JQ17</accession>
<gene>
    <name evidence="1" type="ORF">LSH36_211g01037</name>
</gene>